<dbReference type="AlphaFoldDB" id="A0A8S1K1B2"/>
<dbReference type="Proteomes" id="UP000688137">
    <property type="component" value="Unassembled WGS sequence"/>
</dbReference>
<accession>A0A8S1K1B2</accession>
<gene>
    <name evidence="2" type="ORF">PPRIM_AZ9-3.1.T0120446</name>
</gene>
<evidence type="ECO:0000313" key="3">
    <source>
        <dbReference type="Proteomes" id="UP000688137"/>
    </source>
</evidence>
<feature type="region of interest" description="Disordered" evidence="1">
    <location>
        <begin position="116"/>
        <end position="187"/>
    </location>
</feature>
<dbReference type="EMBL" id="CAJJDM010000009">
    <property type="protein sequence ID" value="CAD8048394.1"/>
    <property type="molecule type" value="Genomic_DNA"/>
</dbReference>
<feature type="compositionally biased region" description="Polar residues" evidence="1">
    <location>
        <begin position="1"/>
        <end position="13"/>
    </location>
</feature>
<comment type="caution">
    <text evidence="2">The sequence shown here is derived from an EMBL/GenBank/DDBJ whole genome shotgun (WGS) entry which is preliminary data.</text>
</comment>
<name>A0A8S1K1B2_PARPR</name>
<reference evidence="2" key="1">
    <citation type="submission" date="2021-01" db="EMBL/GenBank/DDBJ databases">
        <authorList>
            <consortium name="Genoscope - CEA"/>
            <person name="William W."/>
        </authorList>
    </citation>
    <scope>NUCLEOTIDE SEQUENCE</scope>
</reference>
<proteinExistence type="predicted"/>
<dbReference type="OMA" id="ICDDHAY"/>
<feature type="region of interest" description="Disordered" evidence="1">
    <location>
        <begin position="229"/>
        <end position="255"/>
    </location>
</feature>
<keyword evidence="3" id="KW-1185">Reference proteome</keyword>
<feature type="compositionally biased region" description="Polar residues" evidence="1">
    <location>
        <begin position="143"/>
        <end position="152"/>
    </location>
</feature>
<organism evidence="2 3">
    <name type="scientific">Paramecium primaurelia</name>
    <dbReference type="NCBI Taxonomy" id="5886"/>
    <lineage>
        <taxon>Eukaryota</taxon>
        <taxon>Sar</taxon>
        <taxon>Alveolata</taxon>
        <taxon>Ciliophora</taxon>
        <taxon>Intramacronucleata</taxon>
        <taxon>Oligohymenophorea</taxon>
        <taxon>Peniculida</taxon>
        <taxon>Parameciidae</taxon>
        <taxon>Paramecium</taxon>
    </lineage>
</organism>
<sequence>MGSNCSFNQQGSERSMMMRQDSFFENGRIAKPQLDSMIGASQLTQMEIPNAQLRSPTKPSISKQNEIKSLVRVPSEESLFQKEFCQIKESKHQNNLKSEKTIQPKLQINLLNQKQRYHQQNQQQSPKFQSATKKKKLQEKSQSHSPHQNQYIPQEKSKKKRESLKNTHRNLEKIVPKRKYSDLPEKKEKVQQIRRKISDICDDHAYIIGLDSPTKFRSLTPNSILKRKESEIETNSPQKKQVRFKDQRQKNLICT</sequence>
<protein>
    <submittedName>
        <fullName evidence="2">Uncharacterized protein</fullName>
    </submittedName>
</protein>
<evidence type="ECO:0000256" key="1">
    <source>
        <dbReference type="SAM" id="MobiDB-lite"/>
    </source>
</evidence>
<feature type="compositionally biased region" description="Basic and acidic residues" evidence="1">
    <location>
        <begin position="163"/>
        <end position="187"/>
    </location>
</feature>
<evidence type="ECO:0000313" key="2">
    <source>
        <dbReference type="EMBL" id="CAD8048394.1"/>
    </source>
</evidence>
<feature type="region of interest" description="Disordered" evidence="1">
    <location>
        <begin position="1"/>
        <end position="28"/>
    </location>
</feature>